<reference evidence="1 2" key="2">
    <citation type="journal article" date="2017" name="Front. Plant Sci.">
        <title>Gene Classification and Mining of Molecular Markers Useful in Red Clover (Trifolium pratense) Breeding.</title>
        <authorList>
            <person name="Istvanek J."/>
            <person name="Dluhosova J."/>
            <person name="Dluhos P."/>
            <person name="Patkova L."/>
            <person name="Nedelnik J."/>
            <person name="Repkova J."/>
        </authorList>
    </citation>
    <scope>NUCLEOTIDE SEQUENCE [LARGE SCALE GENOMIC DNA]</scope>
    <source>
        <strain evidence="2">cv. Tatra</strain>
        <tissue evidence="1">Young leaves</tissue>
    </source>
</reference>
<organism evidence="1 2">
    <name type="scientific">Trifolium pratense</name>
    <name type="common">Red clover</name>
    <dbReference type="NCBI Taxonomy" id="57577"/>
    <lineage>
        <taxon>Eukaryota</taxon>
        <taxon>Viridiplantae</taxon>
        <taxon>Streptophyta</taxon>
        <taxon>Embryophyta</taxon>
        <taxon>Tracheophyta</taxon>
        <taxon>Spermatophyta</taxon>
        <taxon>Magnoliopsida</taxon>
        <taxon>eudicotyledons</taxon>
        <taxon>Gunneridae</taxon>
        <taxon>Pentapetalae</taxon>
        <taxon>rosids</taxon>
        <taxon>fabids</taxon>
        <taxon>Fabales</taxon>
        <taxon>Fabaceae</taxon>
        <taxon>Papilionoideae</taxon>
        <taxon>50 kb inversion clade</taxon>
        <taxon>NPAAA clade</taxon>
        <taxon>Hologalegina</taxon>
        <taxon>IRL clade</taxon>
        <taxon>Trifolieae</taxon>
        <taxon>Trifolium</taxon>
    </lineage>
</organism>
<comment type="caution">
    <text evidence="1">The sequence shown here is derived from an EMBL/GenBank/DDBJ whole genome shotgun (WGS) entry which is preliminary data.</text>
</comment>
<reference evidence="1 2" key="1">
    <citation type="journal article" date="2014" name="Am. J. Bot.">
        <title>Genome assembly and annotation for red clover (Trifolium pratense; Fabaceae).</title>
        <authorList>
            <person name="Istvanek J."/>
            <person name="Jaros M."/>
            <person name="Krenek A."/>
            <person name="Repkova J."/>
        </authorList>
    </citation>
    <scope>NUCLEOTIDE SEQUENCE [LARGE SCALE GENOMIC DNA]</scope>
    <source>
        <strain evidence="2">cv. Tatra</strain>
        <tissue evidence="1">Young leaves</tissue>
    </source>
</reference>
<dbReference type="EMBL" id="ASHM01224250">
    <property type="protein sequence ID" value="PNX68231.1"/>
    <property type="molecule type" value="Genomic_DNA"/>
</dbReference>
<protein>
    <submittedName>
        <fullName evidence="1">Uncharacterized protein</fullName>
    </submittedName>
</protein>
<dbReference type="Proteomes" id="UP000236291">
    <property type="component" value="Unassembled WGS sequence"/>
</dbReference>
<sequence length="47" mass="5645">VEEVQLHTLFDFYLDGRFVETLEVGPERLRLALNYGFERCLRFRVTP</sequence>
<accession>A0A2K3KPK0</accession>
<evidence type="ECO:0000313" key="1">
    <source>
        <dbReference type="EMBL" id="PNX68231.1"/>
    </source>
</evidence>
<evidence type="ECO:0000313" key="2">
    <source>
        <dbReference type="Proteomes" id="UP000236291"/>
    </source>
</evidence>
<dbReference type="AlphaFoldDB" id="A0A2K3KPK0"/>
<gene>
    <name evidence="1" type="ORF">L195_g063888</name>
</gene>
<proteinExistence type="predicted"/>
<feature type="non-terminal residue" evidence="1">
    <location>
        <position position="1"/>
    </location>
</feature>
<name>A0A2K3KPK0_TRIPR</name>